<organism evidence="1 2">
    <name type="scientific">Nocardiopsis codii</name>
    <dbReference type="NCBI Taxonomy" id="3065942"/>
    <lineage>
        <taxon>Bacteria</taxon>
        <taxon>Bacillati</taxon>
        <taxon>Actinomycetota</taxon>
        <taxon>Actinomycetes</taxon>
        <taxon>Streptosporangiales</taxon>
        <taxon>Nocardiopsidaceae</taxon>
        <taxon>Nocardiopsis</taxon>
    </lineage>
</organism>
<reference evidence="1 2" key="1">
    <citation type="submission" date="2023-08" db="EMBL/GenBank/DDBJ databases">
        <authorList>
            <person name="Girao M."/>
            <person name="Carvalho M.F."/>
        </authorList>
    </citation>
    <scope>NUCLEOTIDE SEQUENCE [LARGE SCALE GENOMIC DNA]</scope>
    <source>
        <strain evidence="1 2">CT-R113</strain>
    </source>
</reference>
<dbReference type="InterPro" id="IPR035948">
    <property type="entry name" value="YwqG-like_sf"/>
</dbReference>
<protein>
    <submittedName>
        <fullName evidence="1">DUF1963 domain-containing protein</fullName>
    </submittedName>
</protein>
<dbReference type="Proteomes" id="UP001356095">
    <property type="component" value="Unassembled WGS sequence"/>
</dbReference>
<evidence type="ECO:0000313" key="1">
    <source>
        <dbReference type="EMBL" id="MEE2036213.1"/>
    </source>
</evidence>
<comment type="caution">
    <text evidence="1">The sequence shown here is derived from an EMBL/GenBank/DDBJ whole genome shotgun (WGS) entry which is preliminary data.</text>
</comment>
<evidence type="ECO:0000313" key="2">
    <source>
        <dbReference type="Proteomes" id="UP001356095"/>
    </source>
</evidence>
<dbReference type="Pfam" id="PF09234">
    <property type="entry name" value="DUF1963"/>
    <property type="match status" value="1"/>
</dbReference>
<sequence>MSGMDSFQTYRDEARRNGVPEHAIDLAERLALPQTELSPSSEHGGVLAGRYGGLPSLPAGVEWDSGLDLVATVDCAALPSDGFDLPLPRDGHLLFFADRSDTEGAVILNDSGSVIHVPAGAATTERTPPEGMDEDPFDPIDPQPLYARVVLSLPTTADDAVLPHPEIRRLYTEYRLEDHDHTRLAWDDSLHLGGYAYSPQDPPIMGASPEDEKGGWVLLAQAQLDMPDDPGFTACPFWIIQRDELKAQNFAAAALVTLTYH</sequence>
<dbReference type="InterPro" id="IPR015315">
    <property type="entry name" value="DUF1963"/>
</dbReference>
<keyword evidence="2" id="KW-1185">Reference proteome</keyword>
<dbReference type="EMBL" id="JAUZMY010000002">
    <property type="protein sequence ID" value="MEE2036213.1"/>
    <property type="molecule type" value="Genomic_DNA"/>
</dbReference>
<dbReference type="SUPFAM" id="SSF103032">
    <property type="entry name" value="Hypothetical protein YwqG"/>
    <property type="match status" value="1"/>
</dbReference>
<name>A0ABU7K1U0_9ACTN</name>
<gene>
    <name evidence="1" type="ORF">Q8791_03130</name>
</gene>
<proteinExistence type="predicted"/>
<dbReference type="Gene3D" id="2.30.320.10">
    <property type="entry name" value="YwqG-like"/>
    <property type="match status" value="1"/>
</dbReference>
<accession>A0ABU7K1U0</accession>